<gene>
    <name evidence="1" type="ORF">ACFQJ4_01430</name>
</gene>
<name>A0ABD5ZKC6_9EURY</name>
<reference evidence="1 2" key="1">
    <citation type="journal article" date="2019" name="Int. J. Syst. Evol. Microbiol.">
        <title>The Global Catalogue of Microorganisms (GCM) 10K type strain sequencing project: providing services to taxonomists for standard genome sequencing and annotation.</title>
        <authorList>
            <consortium name="The Broad Institute Genomics Platform"/>
            <consortium name="The Broad Institute Genome Sequencing Center for Infectious Disease"/>
            <person name="Wu L."/>
            <person name="Ma J."/>
        </authorList>
    </citation>
    <scope>NUCLEOTIDE SEQUENCE [LARGE SCALE GENOMIC DNA]</scope>
    <source>
        <strain evidence="1 2">DT85</strain>
    </source>
</reference>
<dbReference type="SUPFAM" id="SSF56281">
    <property type="entry name" value="Metallo-hydrolase/oxidoreductase"/>
    <property type="match status" value="1"/>
</dbReference>
<dbReference type="Gene3D" id="3.60.15.10">
    <property type="entry name" value="Ribonuclease Z/Hydroxyacylglutathione hydrolase-like"/>
    <property type="match status" value="1"/>
</dbReference>
<evidence type="ECO:0000313" key="2">
    <source>
        <dbReference type="Proteomes" id="UP001596398"/>
    </source>
</evidence>
<proteinExistence type="predicted"/>
<evidence type="ECO:0008006" key="3">
    <source>
        <dbReference type="Google" id="ProtNLM"/>
    </source>
</evidence>
<evidence type="ECO:0000313" key="1">
    <source>
        <dbReference type="EMBL" id="MFC7233969.1"/>
    </source>
</evidence>
<organism evidence="1 2">
    <name type="scientific">Halosegnis marinus</name>
    <dbReference type="NCBI Taxonomy" id="3034023"/>
    <lineage>
        <taxon>Archaea</taxon>
        <taxon>Methanobacteriati</taxon>
        <taxon>Methanobacteriota</taxon>
        <taxon>Stenosarchaea group</taxon>
        <taxon>Halobacteria</taxon>
        <taxon>Halobacteriales</taxon>
        <taxon>Natronomonadaceae</taxon>
        <taxon>Halosegnis</taxon>
    </lineage>
</organism>
<comment type="caution">
    <text evidence="1">The sequence shown here is derived from an EMBL/GenBank/DDBJ whole genome shotgun (WGS) entry which is preliminary data.</text>
</comment>
<dbReference type="GeneID" id="79265631"/>
<protein>
    <recommendedName>
        <fullName evidence="3">MBL fold metallo-hydrolase</fullName>
    </recommendedName>
</protein>
<dbReference type="EMBL" id="JBHTAP010000001">
    <property type="protein sequence ID" value="MFC7233969.1"/>
    <property type="molecule type" value="Genomic_DNA"/>
</dbReference>
<dbReference type="RefSeq" id="WP_276234962.1">
    <property type="nucleotide sequence ID" value="NZ_CP119802.1"/>
</dbReference>
<sequence length="222" mass="23850">MPIKGSGSGEPREIDRFDGGVGWLAYPDEGMQRASHALATDEGVWLVDPVDADGVEGIYGDLGEVAGVVLLLDRHGRDAVTFAERHDVDVYAPAWMTDIDADTETEPLGDALADTAYSVERLMDNGFWQEAALFDSEAGTLLVPEAVGTAPFFLAGDERLGVHPMLRLFPPKRLREFDAERVLVGHGAGVLDDASDAIREAVATSRKRAPTAYLNALKGLVS</sequence>
<dbReference type="Proteomes" id="UP001596398">
    <property type="component" value="Unassembled WGS sequence"/>
</dbReference>
<dbReference type="AlphaFoldDB" id="A0ABD5ZKC6"/>
<dbReference type="InterPro" id="IPR036866">
    <property type="entry name" value="RibonucZ/Hydroxyglut_hydro"/>
</dbReference>
<accession>A0ABD5ZKC6</accession>
<keyword evidence="2" id="KW-1185">Reference proteome</keyword>